<evidence type="ECO:0000256" key="4">
    <source>
        <dbReference type="ARBA" id="ARBA00023136"/>
    </source>
</evidence>
<feature type="transmembrane region" description="Helical" evidence="5">
    <location>
        <begin position="9"/>
        <end position="36"/>
    </location>
</feature>
<evidence type="ECO:0000256" key="3">
    <source>
        <dbReference type="ARBA" id="ARBA00022989"/>
    </source>
</evidence>
<dbReference type="OrthoDB" id="2130629at2759"/>
<dbReference type="Proteomes" id="UP000799776">
    <property type="component" value="Unassembled WGS sequence"/>
</dbReference>
<keyword evidence="8" id="KW-1185">Reference proteome</keyword>
<feature type="transmembrane region" description="Helical" evidence="5">
    <location>
        <begin position="78"/>
        <end position="95"/>
    </location>
</feature>
<dbReference type="EMBL" id="ML978714">
    <property type="protein sequence ID" value="KAF2089513.1"/>
    <property type="molecule type" value="Genomic_DNA"/>
</dbReference>
<dbReference type="SUPFAM" id="SSF103473">
    <property type="entry name" value="MFS general substrate transporter"/>
    <property type="match status" value="1"/>
</dbReference>
<evidence type="ECO:0000256" key="5">
    <source>
        <dbReference type="SAM" id="Phobius"/>
    </source>
</evidence>
<feature type="transmembrane region" description="Helical" evidence="5">
    <location>
        <begin position="48"/>
        <end position="66"/>
    </location>
</feature>
<proteinExistence type="predicted"/>
<accession>A0A6A5YDB9</accession>
<dbReference type="PANTHER" id="PTHR42718">
    <property type="entry name" value="MAJOR FACILITATOR SUPERFAMILY MULTIDRUG TRANSPORTER MFSC"/>
    <property type="match status" value="1"/>
</dbReference>
<dbReference type="AlphaFoldDB" id="A0A6A5YDB9"/>
<keyword evidence="4 5" id="KW-0472">Membrane</keyword>
<dbReference type="Gene3D" id="1.20.1250.20">
    <property type="entry name" value="MFS general substrate transporter like domains"/>
    <property type="match status" value="1"/>
</dbReference>
<evidence type="ECO:0000256" key="2">
    <source>
        <dbReference type="ARBA" id="ARBA00022692"/>
    </source>
</evidence>
<feature type="transmembrane region" description="Helical" evidence="5">
    <location>
        <begin position="136"/>
        <end position="155"/>
    </location>
</feature>
<feature type="transmembrane region" description="Helical" evidence="5">
    <location>
        <begin position="399"/>
        <end position="421"/>
    </location>
</feature>
<dbReference type="PROSITE" id="PS50850">
    <property type="entry name" value="MFS"/>
    <property type="match status" value="1"/>
</dbReference>
<reference evidence="7" key="1">
    <citation type="journal article" date="2020" name="Stud. Mycol.">
        <title>101 Dothideomycetes genomes: a test case for predicting lifestyles and emergence of pathogens.</title>
        <authorList>
            <person name="Haridas S."/>
            <person name="Albert R."/>
            <person name="Binder M."/>
            <person name="Bloem J."/>
            <person name="Labutti K."/>
            <person name="Salamov A."/>
            <person name="Andreopoulos B."/>
            <person name="Baker S."/>
            <person name="Barry K."/>
            <person name="Bills G."/>
            <person name="Bluhm B."/>
            <person name="Cannon C."/>
            <person name="Castanera R."/>
            <person name="Culley D."/>
            <person name="Daum C."/>
            <person name="Ezra D."/>
            <person name="Gonzalez J."/>
            <person name="Henrissat B."/>
            <person name="Kuo A."/>
            <person name="Liang C."/>
            <person name="Lipzen A."/>
            <person name="Lutzoni F."/>
            <person name="Magnuson J."/>
            <person name="Mondo S."/>
            <person name="Nolan M."/>
            <person name="Ohm R."/>
            <person name="Pangilinan J."/>
            <person name="Park H.-J."/>
            <person name="Ramirez L."/>
            <person name="Alfaro M."/>
            <person name="Sun H."/>
            <person name="Tritt A."/>
            <person name="Yoshinaga Y."/>
            <person name="Zwiers L.-H."/>
            <person name="Turgeon B."/>
            <person name="Goodwin S."/>
            <person name="Spatafora J."/>
            <person name="Crous P."/>
            <person name="Grigoriev I."/>
        </authorList>
    </citation>
    <scope>NUCLEOTIDE SEQUENCE</scope>
    <source>
        <strain evidence="7">CBS 121410</strain>
    </source>
</reference>
<organism evidence="7 8">
    <name type="scientific">Saccharata proteae CBS 121410</name>
    <dbReference type="NCBI Taxonomy" id="1314787"/>
    <lineage>
        <taxon>Eukaryota</taxon>
        <taxon>Fungi</taxon>
        <taxon>Dikarya</taxon>
        <taxon>Ascomycota</taxon>
        <taxon>Pezizomycotina</taxon>
        <taxon>Dothideomycetes</taxon>
        <taxon>Dothideomycetes incertae sedis</taxon>
        <taxon>Botryosphaeriales</taxon>
        <taxon>Saccharataceae</taxon>
        <taxon>Saccharata</taxon>
    </lineage>
</organism>
<feature type="domain" description="Major facilitator superfamily (MFS) profile" evidence="6">
    <location>
        <begin position="11"/>
        <end position="463"/>
    </location>
</feature>
<feature type="transmembrane region" description="Helical" evidence="5">
    <location>
        <begin position="233"/>
        <end position="252"/>
    </location>
</feature>
<keyword evidence="2 5" id="KW-0812">Transmembrane</keyword>
<name>A0A6A5YDB9_9PEZI</name>
<feature type="transmembrane region" description="Helical" evidence="5">
    <location>
        <begin position="203"/>
        <end position="221"/>
    </location>
</feature>
<feature type="transmembrane region" description="Helical" evidence="5">
    <location>
        <begin position="337"/>
        <end position="356"/>
    </location>
</feature>
<dbReference type="Pfam" id="PF07690">
    <property type="entry name" value="MFS_1"/>
    <property type="match status" value="1"/>
</dbReference>
<protein>
    <submittedName>
        <fullName evidence="7">MFS general substrate transporter</fullName>
    </submittedName>
</protein>
<feature type="transmembrane region" description="Helical" evidence="5">
    <location>
        <begin position="167"/>
        <end position="191"/>
    </location>
</feature>
<feature type="transmembrane region" description="Helical" evidence="5">
    <location>
        <begin position="310"/>
        <end position="330"/>
    </location>
</feature>
<sequence length="507" mass="55501">MFRSKIAEIAFVICMSMTQLLAEYLISGFGVILPYLVKDLSSSESISMLWPTSVLTLVLASMTLPFARAVDIYGGYPIYMGGVFWLCLWSLICGYCRSEVMLDICRAMQGLALAAFQSAGFALIGSTYPVGKKRNVVLGVYGAMAPVGFFTGIAMSGLAVEYWTWPWYFWISSFMCGFALIMTYCTVPTASWSDRDKSLKMDWLGAITTSSGLFLLAYSLAASSHVDGGWKSVQVLVPFIVGIVVLASSVVVELKIAQCPLLPLAFFKPKRIIPFMLGTLFFYGTFGVFLNYSNFYMMDIMKGSALERVLWYSPFAICGFIVASVGGSILHAIPNTYLLLLSGAAWIIAPLLFAIADPDVTYWAYIFPSMVCGALGLDLTYTLSTVFFSTTQPTKYQGLAGAVCSVLINLGLSFSLALADIVNSQLSQQGANELSSYRCVFWYGFGSACIGFILCVLFVRIPKADAGMIEPVTIIKGAVPDGTPESTEHREPQDWHAIRRFQEIPKA</sequence>
<feature type="transmembrane region" description="Helical" evidence="5">
    <location>
        <begin position="107"/>
        <end position="124"/>
    </location>
</feature>
<keyword evidence="3 5" id="KW-1133">Transmembrane helix</keyword>
<dbReference type="InterPro" id="IPR036259">
    <property type="entry name" value="MFS_trans_sf"/>
</dbReference>
<evidence type="ECO:0000313" key="7">
    <source>
        <dbReference type="EMBL" id="KAF2089513.1"/>
    </source>
</evidence>
<dbReference type="Gene3D" id="1.20.1720.10">
    <property type="entry name" value="Multidrug resistance protein D"/>
    <property type="match status" value="1"/>
</dbReference>
<feature type="transmembrane region" description="Helical" evidence="5">
    <location>
        <begin position="272"/>
        <end position="290"/>
    </location>
</feature>
<evidence type="ECO:0000256" key="1">
    <source>
        <dbReference type="ARBA" id="ARBA00004141"/>
    </source>
</evidence>
<dbReference type="GO" id="GO:0016020">
    <property type="term" value="C:membrane"/>
    <property type="evidence" value="ECO:0007669"/>
    <property type="project" value="UniProtKB-SubCell"/>
</dbReference>
<dbReference type="GO" id="GO:0022857">
    <property type="term" value="F:transmembrane transporter activity"/>
    <property type="evidence" value="ECO:0007669"/>
    <property type="project" value="InterPro"/>
</dbReference>
<dbReference type="InterPro" id="IPR011701">
    <property type="entry name" value="MFS"/>
</dbReference>
<evidence type="ECO:0000313" key="8">
    <source>
        <dbReference type="Proteomes" id="UP000799776"/>
    </source>
</evidence>
<dbReference type="InterPro" id="IPR020846">
    <property type="entry name" value="MFS_dom"/>
</dbReference>
<feature type="transmembrane region" description="Helical" evidence="5">
    <location>
        <begin position="362"/>
        <end position="387"/>
    </location>
</feature>
<feature type="transmembrane region" description="Helical" evidence="5">
    <location>
        <begin position="441"/>
        <end position="459"/>
    </location>
</feature>
<gene>
    <name evidence="7" type="ORF">K490DRAFT_37506</name>
</gene>
<dbReference type="PANTHER" id="PTHR42718:SF11">
    <property type="entry name" value="MAJOR FACILITATOR SUPERFAMILY (MFS) PROFILE DOMAIN-CONTAINING PROTEIN"/>
    <property type="match status" value="1"/>
</dbReference>
<evidence type="ECO:0000259" key="6">
    <source>
        <dbReference type="PROSITE" id="PS50850"/>
    </source>
</evidence>
<comment type="subcellular location">
    <subcellularLocation>
        <location evidence="1">Membrane</location>
        <topology evidence="1">Multi-pass membrane protein</topology>
    </subcellularLocation>
</comment>